<organism evidence="3">
    <name type="scientific">Timspurckia oligopyrenoides</name>
    <dbReference type="NCBI Taxonomy" id="708627"/>
    <lineage>
        <taxon>Eukaryota</taxon>
        <taxon>Rhodophyta</taxon>
        <taxon>Bangiophyceae</taxon>
        <taxon>Porphyridiales</taxon>
        <taxon>Porphyridiaceae</taxon>
        <taxon>Timspurckia</taxon>
    </lineage>
</organism>
<dbReference type="AlphaFoldDB" id="A0A7S0ZDS4"/>
<feature type="compositionally biased region" description="Polar residues" evidence="2">
    <location>
        <begin position="199"/>
        <end position="214"/>
    </location>
</feature>
<feature type="region of interest" description="Disordered" evidence="2">
    <location>
        <begin position="195"/>
        <end position="214"/>
    </location>
</feature>
<evidence type="ECO:0000256" key="2">
    <source>
        <dbReference type="SAM" id="MobiDB-lite"/>
    </source>
</evidence>
<reference evidence="3" key="1">
    <citation type="submission" date="2021-01" db="EMBL/GenBank/DDBJ databases">
        <authorList>
            <person name="Corre E."/>
            <person name="Pelletier E."/>
            <person name="Niang G."/>
            <person name="Scheremetjew M."/>
            <person name="Finn R."/>
            <person name="Kale V."/>
            <person name="Holt S."/>
            <person name="Cochrane G."/>
            <person name="Meng A."/>
            <person name="Brown T."/>
            <person name="Cohen L."/>
        </authorList>
    </citation>
    <scope>NUCLEOTIDE SEQUENCE</scope>
    <source>
        <strain evidence="3">CCMP3278</strain>
    </source>
</reference>
<accession>A0A7S0ZDS4</accession>
<evidence type="ECO:0000256" key="1">
    <source>
        <dbReference type="SAM" id="Coils"/>
    </source>
</evidence>
<evidence type="ECO:0000313" key="3">
    <source>
        <dbReference type="EMBL" id="CAD8818679.1"/>
    </source>
</evidence>
<protein>
    <submittedName>
        <fullName evidence="3">Uncharacterized protein</fullName>
    </submittedName>
</protein>
<keyword evidence="1" id="KW-0175">Coiled coil</keyword>
<name>A0A7S0ZDS4_9RHOD</name>
<gene>
    <name evidence="3" type="ORF">TOLI1172_LOCUS3068</name>
</gene>
<feature type="coiled-coil region" evidence="1">
    <location>
        <begin position="15"/>
        <end position="94"/>
    </location>
</feature>
<sequence length="214" mass="24737">MFRSKSARRASRGERDRVQSDLDSLRIQVMQAKARNAQEIVNSRPYDVAASANKKLESEIETLLKEESRIREEIQHLKEEEEELLHDIKDSREMDYKANDKGLQCYHYDKEYERKFTEFEKLARTMKLQEEVLLSLRKQIEIDMKNTKPKAHRIPAYESKYTPIPQIARQDLFAEPRDLIGVPTIGEIKKVGSGKWSPAKTTGLSRATATATVA</sequence>
<dbReference type="EMBL" id="HBFP01004318">
    <property type="protein sequence ID" value="CAD8818679.1"/>
    <property type="molecule type" value="Transcribed_RNA"/>
</dbReference>
<proteinExistence type="predicted"/>